<dbReference type="GO" id="GO:1990189">
    <property type="term" value="F:protein N-terminal-serine acetyltransferase activity"/>
    <property type="evidence" value="ECO:0007669"/>
    <property type="project" value="TreeGrafter"/>
</dbReference>
<dbReference type="SUPFAM" id="SSF55729">
    <property type="entry name" value="Acyl-CoA N-acyltransferases (Nat)"/>
    <property type="match status" value="1"/>
</dbReference>
<organism evidence="2 3">
    <name type="scientific">Actinacidiphila rubida</name>
    <dbReference type="NCBI Taxonomy" id="310780"/>
    <lineage>
        <taxon>Bacteria</taxon>
        <taxon>Bacillati</taxon>
        <taxon>Actinomycetota</taxon>
        <taxon>Actinomycetes</taxon>
        <taxon>Kitasatosporales</taxon>
        <taxon>Streptomycetaceae</taxon>
        <taxon>Actinacidiphila</taxon>
    </lineage>
</organism>
<evidence type="ECO:0000259" key="1">
    <source>
        <dbReference type="PROSITE" id="PS51186"/>
    </source>
</evidence>
<keyword evidence="3" id="KW-1185">Reference proteome</keyword>
<name>A0A1H8NGY8_9ACTN</name>
<sequence>MDKIAVTLTADATPWAPALVLRPWRPGDAVHLVALYQDEAMRHWLSSAVEDEAGGARWVEQHQLGWETGEHFAFAVVETETGNGDGEGRLAGHVVLKGLRPGATFAEVGYWTAAYSRGRGVASRALHALTDWAFTTFSDRGLTRLELLHQLDNVGSCRVAERCGYALTSTLPAAPPDYPLDAHVHTRTLAP</sequence>
<dbReference type="PROSITE" id="PS51186">
    <property type="entry name" value="GNAT"/>
    <property type="match status" value="1"/>
</dbReference>
<dbReference type="EMBL" id="FODD01000022">
    <property type="protein sequence ID" value="SEO28826.1"/>
    <property type="molecule type" value="Genomic_DNA"/>
</dbReference>
<dbReference type="RefSeq" id="WP_069466391.1">
    <property type="nucleotide sequence ID" value="NZ_FODD01000022.1"/>
</dbReference>
<dbReference type="GO" id="GO:0008999">
    <property type="term" value="F:protein-N-terminal-alanine acetyltransferase activity"/>
    <property type="evidence" value="ECO:0007669"/>
    <property type="project" value="TreeGrafter"/>
</dbReference>
<dbReference type="InterPro" id="IPR016181">
    <property type="entry name" value="Acyl_CoA_acyltransferase"/>
</dbReference>
<dbReference type="GO" id="GO:0005737">
    <property type="term" value="C:cytoplasm"/>
    <property type="evidence" value="ECO:0007669"/>
    <property type="project" value="TreeGrafter"/>
</dbReference>
<accession>A0A1H8NGY8</accession>
<dbReference type="AlphaFoldDB" id="A0A1H8NGY8"/>
<dbReference type="Pfam" id="PF13302">
    <property type="entry name" value="Acetyltransf_3"/>
    <property type="match status" value="1"/>
</dbReference>
<dbReference type="Proteomes" id="UP000181951">
    <property type="component" value="Unassembled WGS sequence"/>
</dbReference>
<feature type="domain" description="N-acetyltransferase" evidence="1">
    <location>
        <begin position="19"/>
        <end position="191"/>
    </location>
</feature>
<gene>
    <name evidence="2" type="ORF">SAMN05216267_102245</name>
</gene>
<evidence type="ECO:0000313" key="2">
    <source>
        <dbReference type="EMBL" id="SEO28826.1"/>
    </source>
</evidence>
<dbReference type="Gene3D" id="3.40.630.30">
    <property type="match status" value="1"/>
</dbReference>
<keyword evidence="2" id="KW-0808">Transferase</keyword>
<dbReference type="InterPro" id="IPR000182">
    <property type="entry name" value="GNAT_dom"/>
</dbReference>
<proteinExistence type="predicted"/>
<dbReference type="CDD" id="cd04301">
    <property type="entry name" value="NAT_SF"/>
    <property type="match status" value="1"/>
</dbReference>
<dbReference type="PANTHER" id="PTHR43441">
    <property type="entry name" value="RIBOSOMAL-PROTEIN-SERINE ACETYLTRANSFERASE"/>
    <property type="match status" value="1"/>
</dbReference>
<dbReference type="STRING" id="310780.SAMN05216267_102245"/>
<reference evidence="2 3" key="1">
    <citation type="submission" date="2016-10" db="EMBL/GenBank/DDBJ databases">
        <authorList>
            <person name="de Groot N.N."/>
        </authorList>
    </citation>
    <scope>NUCLEOTIDE SEQUENCE [LARGE SCALE GENOMIC DNA]</scope>
    <source>
        <strain evidence="2 3">CGMCC 4.2026</strain>
    </source>
</reference>
<dbReference type="InterPro" id="IPR051908">
    <property type="entry name" value="Ribosomal_N-acetyltransferase"/>
</dbReference>
<protein>
    <submittedName>
        <fullName evidence="2">Protein N-acetyltransferase, RimJ/RimL family</fullName>
    </submittedName>
</protein>
<dbReference type="PANTHER" id="PTHR43441:SF10">
    <property type="entry name" value="ACETYLTRANSFERASE"/>
    <property type="match status" value="1"/>
</dbReference>
<dbReference type="OrthoDB" id="2061990at2"/>
<evidence type="ECO:0000313" key="3">
    <source>
        <dbReference type="Proteomes" id="UP000181951"/>
    </source>
</evidence>